<evidence type="ECO:0000313" key="1">
    <source>
        <dbReference type="EMBL" id="RJX50582.1"/>
    </source>
</evidence>
<dbReference type="OrthoDB" id="25002at2157"/>
<keyword evidence="2" id="KW-1185">Reference proteome</keyword>
<sequence length="1071" mass="119918">MVQTGSLSNTLEDTVTLSRELREEGQIDGQVKLYNVDDDDEFESDAELFFERTLMTQGLREALSILRDSLTGDDPRGTHILYGPYGSGKSHQMVALYHCFDDPTAAGAWASDSVEGFDAALPESATPITVAMQNEQYEYLWEPFFESLDYDPGTFESGGYPDMQTIQEAVGDDAIAFFVDELEDWFDTLQGDRKSANKAFLQSLLESTALSDLELYTIVSVLREGSEVHDILNREQAVEVNMNNQVDKREVLRHRLIDSVDESAAREIVNGYFDAYDQAEGHVDLPDDLLSEMHDLYPFHPVLLDALETRYYADEGNQNTRGMIYLFSKVLLQMQDQTDLITHGDIDAIEFEDELAKINYERLNAATGDIKSRVDTDEVPHGRRILNTILLYSLKPSEGEGAEVSEIVMGAYQTGDLVSDVVLNLERLHGVAWHLHKLNGKYAIRDRQNPNALIRNAAVDVSETAAKAEIADFITDIFGSNAHPVGFRTNDMRDIPDDREVKVVVKDGQWTQAEVKKVITNDGRGREWRNTLVFVQPSGDKAIESGTRYIDKARYIEGARQVLADESLDDEIRTSIRSMKEQEENELREELQLLYGDVIDGDNLMDDDEWAKVEPMDLDVFVLDEAELDASNIADSAAADPFDLQSHVWDIAEDLLERRGEISVEDIYEQFLRDPELPIPGSANDVLNATVEALDGKPVLARDTGGFRDDLSGSSLDTVLVQQDDVDVWGVDDAEQELRQRFGSGTTAVDIGDFELELVEDGEIWIDGDSHDVVMRAIGRLAREDQYVIVKGNEILDKPQSDATLRDVGGAEVVGASSLVDRIEAHIDDDGYANLGTIIGEVRSDEAVFLPPDETESVAREAVNEFLVDDYVLEAGGRYLGSLGDRDPTTVKIVPTVSDRIGDQILSYIEDLDPGDQFTVNKVTDRFDSSVTEYMVRTYLLENIGKDEEPEYVVNTTGSEKASDWVPGYPFRKADTEADTWRFEFNGDDVAAMRSKWRNNHQTGSVEYGDITFMLPDREGIPSALQGTADVERTQVSLTLRSEQDYTKVQDLFEHMPDEASSIKIEISFQK</sequence>
<dbReference type="InterPro" id="IPR027417">
    <property type="entry name" value="P-loop_NTPase"/>
</dbReference>
<dbReference type="SUPFAM" id="SSF52540">
    <property type="entry name" value="P-loop containing nucleoside triphosphate hydrolases"/>
    <property type="match status" value="1"/>
</dbReference>
<comment type="caution">
    <text evidence="1">The sequence shown here is derived from an EMBL/GenBank/DDBJ whole genome shotgun (WGS) entry which is preliminary data.</text>
</comment>
<dbReference type="Pfam" id="PF04465">
    <property type="entry name" value="DUF499"/>
    <property type="match status" value="1"/>
</dbReference>
<accession>A0A3A6QCL5</accession>
<protein>
    <submittedName>
        <fullName evidence="1">DUF499 domain-containing protein</fullName>
    </submittedName>
</protein>
<dbReference type="AlphaFoldDB" id="A0A3A6QCL5"/>
<dbReference type="InterPro" id="IPR007555">
    <property type="entry name" value="DUF499"/>
</dbReference>
<proteinExistence type="predicted"/>
<dbReference type="Proteomes" id="UP000281564">
    <property type="component" value="Unassembled WGS sequence"/>
</dbReference>
<organism evidence="1 2">
    <name type="scientific">Halonotius pteroides</name>
    <dbReference type="NCBI Taxonomy" id="268735"/>
    <lineage>
        <taxon>Archaea</taxon>
        <taxon>Methanobacteriati</taxon>
        <taxon>Methanobacteriota</taxon>
        <taxon>Stenosarchaea group</taxon>
        <taxon>Halobacteria</taxon>
        <taxon>Halobacteriales</taxon>
        <taxon>Haloferacaceae</taxon>
        <taxon>Halonotius</taxon>
    </lineage>
</organism>
<evidence type="ECO:0000313" key="2">
    <source>
        <dbReference type="Proteomes" id="UP000281564"/>
    </source>
</evidence>
<dbReference type="RefSeq" id="WP_120083768.1">
    <property type="nucleotide sequence ID" value="NZ_QMDW01000005.1"/>
</dbReference>
<gene>
    <name evidence="1" type="ORF">DP106_04765</name>
</gene>
<reference evidence="1 2" key="1">
    <citation type="submission" date="2018-06" db="EMBL/GenBank/DDBJ databases">
        <title>Halonotius sp. F13-13 a new haloarchaeeon isolated from a solar saltern from Isla Cristina, Huelva, Spain.</title>
        <authorList>
            <person name="Duran-Viseras A."/>
            <person name="Sanchez-Porro C."/>
            <person name="Ventosa A."/>
        </authorList>
    </citation>
    <scope>NUCLEOTIDE SEQUENCE [LARGE SCALE GENOMIC DNA]</scope>
    <source>
        <strain evidence="1 2">CECT 7525</strain>
    </source>
</reference>
<dbReference type="EMBL" id="QMDW01000005">
    <property type="protein sequence ID" value="RJX50582.1"/>
    <property type="molecule type" value="Genomic_DNA"/>
</dbReference>
<name>A0A3A6QCL5_9EURY</name>